<evidence type="ECO:0000313" key="6">
    <source>
        <dbReference type="Proteomes" id="UP000228758"/>
    </source>
</evidence>
<evidence type="ECO:0000256" key="3">
    <source>
        <dbReference type="ARBA" id="ARBA00022801"/>
    </source>
</evidence>
<dbReference type="InterPro" id="IPR016292">
    <property type="entry name" value="Epoxide_hydrolase"/>
</dbReference>
<dbReference type="OrthoDB" id="27092at2"/>
<evidence type="ECO:0000256" key="1">
    <source>
        <dbReference type="ARBA" id="ARBA00010088"/>
    </source>
</evidence>
<keyword evidence="3" id="KW-0378">Hydrolase</keyword>
<dbReference type="GO" id="GO:0097176">
    <property type="term" value="P:epoxide metabolic process"/>
    <property type="evidence" value="ECO:0007669"/>
    <property type="project" value="TreeGrafter"/>
</dbReference>
<dbReference type="GO" id="GO:0004301">
    <property type="term" value="F:epoxide hydrolase activity"/>
    <property type="evidence" value="ECO:0007669"/>
    <property type="project" value="TreeGrafter"/>
</dbReference>
<dbReference type="AlphaFoldDB" id="A0A2M9CNL0"/>
<protein>
    <submittedName>
        <fullName evidence="5">Pimeloyl-ACP methyl ester carboxylesterase</fullName>
    </submittedName>
</protein>
<name>A0A2M9CNL0_9MICO</name>
<dbReference type="Proteomes" id="UP000228758">
    <property type="component" value="Unassembled WGS sequence"/>
</dbReference>
<dbReference type="PIRSF" id="PIRSF001112">
    <property type="entry name" value="Epoxide_hydrolase"/>
    <property type="match status" value="1"/>
</dbReference>
<dbReference type="SUPFAM" id="SSF53474">
    <property type="entry name" value="alpha/beta-Hydrolases"/>
    <property type="match status" value="1"/>
</dbReference>
<comment type="caution">
    <text evidence="5">The sequence shown here is derived from an EMBL/GenBank/DDBJ whole genome shotgun (WGS) entry which is preliminary data.</text>
</comment>
<dbReference type="InterPro" id="IPR000639">
    <property type="entry name" value="Epox_hydrolase-like"/>
</dbReference>
<accession>A0A2M9CNL0</accession>
<evidence type="ECO:0000313" key="5">
    <source>
        <dbReference type="EMBL" id="PJJ73495.1"/>
    </source>
</evidence>
<organism evidence="5 6">
    <name type="scientific">Diaminobutyricimonas aerilata</name>
    <dbReference type="NCBI Taxonomy" id="1162967"/>
    <lineage>
        <taxon>Bacteria</taxon>
        <taxon>Bacillati</taxon>
        <taxon>Actinomycetota</taxon>
        <taxon>Actinomycetes</taxon>
        <taxon>Micrococcales</taxon>
        <taxon>Microbacteriaceae</taxon>
        <taxon>Diaminobutyricimonas</taxon>
    </lineage>
</organism>
<dbReference type="InterPro" id="IPR029058">
    <property type="entry name" value="AB_hydrolase_fold"/>
</dbReference>
<dbReference type="PANTHER" id="PTHR21661:SF35">
    <property type="entry name" value="EPOXIDE HYDROLASE"/>
    <property type="match status" value="1"/>
</dbReference>
<gene>
    <name evidence="5" type="ORF">CLV46_3087</name>
</gene>
<dbReference type="Pfam" id="PF06441">
    <property type="entry name" value="EHN"/>
    <property type="match status" value="1"/>
</dbReference>
<sequence>MSTPTPFSIAIPDSDLDGLHRRLEQTRWSDPVVDADDGSRGISAARLRHLADRWRSEFDWRTREAQLNSLPQFTADLPGQRVHFVHARSEHPDARPLLLLHGWPSTFAEYERVIRPLTAPAAGEPAFHVVAPSLPGFGFSPHVGPGTGDLGRVAGVMVALMDELGYGSYLVHGTDVGAGVAGVLEFVGAGRVAGVHVAGPSPFPLAPAPELPDASEADRRRLDRFTEWQQNGLGYLQLQSTRPSTIGYALVDSPIAQLAWIAEKFDEWSGDGVDDDVILTTASLYWFTGTGATAAHVTFDGMQAFRAFAASGQSAPPAHFVPNGVAVFGADHTVRALVDPQHALPHWSEFDTGGHFPAIEVPELLVGDLRSFARLIDGR</sequence>
<dbReference type="InterPro" id="IPR010497">
    <property type="entry name" value="Epoxide_hydro_N"/>
</dbReference>
<evidence type="ECO:0000256" key="2">
    <source>
        <dbReference type="ARBA" id="ARBA00022797"/>
    </source>
</evidence>
<dbReference type="EMBL" id="PGFF01000001">
    <property type="protein sequence ID" value="PJJ73495.1"/>
    <property type="molecule type" value="Genomic_DNA"/>
</dbReference>
<evidence type="ECO:0000259" key="4">
    <source>
        <dbReference type="Pfam" id="PF06441"/>
    </source>
</evidence>
<dbReference type="RefSeq" id="WP_100365574.1">
    <property type="nucleotide sequence ID" value="NZ_PGFF01000001.1"/>
</dbReference>
<dbReference type="PANTHER" id="PTHR21661">
    <property type="entry name" value="EPOXIDE HYDROLASE 1-RELATED"/>
    <property type="match status" value="1"/>
</dbReference>
<keyword evidence="6" id="KW-1185">Reference proteome</keyword>
<keyword evidence="2" id="KW-0058">Aromatic hydrocarbons catabolism</keyword>
<comment type="similarity">
    <text evidence="1">Belongs to the peptidase S33 family.</text>
</comment>
<dbReference type="Gene3D" id="3.40.50.1820">
    <property type="entry name" value="alpha/beta hydrolase"/>
    <property type="match status" value="1"/>
</dbReference>
<proteinExistence type="inferred from homology"/>
<dbReference type="PRINTS" id="PR00412">
    <property type="entry name" value="EPOXHYDRLASE"/>
</dbReference>
<feature type="domain" description="Epoxide hydrolase N-terminal" evidence="4">
    <location>
        <begin position="5"/>
        <end position="110"/>
    </location>
</feature>
<reference evidence="5 6" key="1">
    <citation type="submission" date="2017-11" db="EMBL/GenBank/DDBJ databases">
        <title>Genomic Encyclopedia of Archaeal and Bacterial Type Strains, Phase II (KMG-II): From Individual Species to Whole Genera.</title>
        <authorList>
            <person name="Goeker M."/>
        </authorList>
    </citation>
    <scope>NUCLEOTIDE SEQUENCE [LARGE SCALE GENOMIC DNA]</scope>
    <source>
        <strain evidence="5 6">DSM 27393</strain>
    </source>
</reference>